<evidence type="ECO:0000256" key="2">
    <source>
        <dbReference type="ARBA" id="ARBA00004651"/>
    </source>
</evidence>
<dbReference type="InterPro" id="IPR003594">
    <property type="entry name" value="HATPase_dom"/>
</dbReference>
<evidence type="ECO:0000256" key="11">
    <source>
        <dbReference type="SAM" id="Phobius"/>
    </source>
</evidence>
<dbReference type="PANTHER" id="PTHR45453">
    <property type="entry name" value="PHOSPHATE REGULON SENSOR PROTEIN PHOR"/>
    <property type="match status" value="1"/>
</dbReference>
<evidence type="ECO:0000256" key="10">
    <source>
        <dbReference type="ARBA" id="ARBA00023136"/>
    </source>
</evidence>
<dbReference type="InterPro" id="IPR036890">
    <property type="entry name" value="HATPase_C_sf"/>
</dbReference>
<feature type="transmembrane region" description="Helical" evidence="11">
    <location>
        <begin position="12"/>
        <end position="31"/>
    </location>
</feature>
<feature type="transmembrane region" description="Helical" evidence="11">
    <location>
        <begin position="37"/>
        <end position="55"/>
    </location>
</feature>
<dbReference type="SMART" id="SM00387">
    <property type="entry name" value="HATPase_c"/>
    <property type="match status" value="1"/>
</dbReference>
<dbReference type="GO" id="GO:0016036">
    <property type="term" value="P:cellular response to phosphate starvation"/>
    <property type="evidence" value="ECO:0007669"/>
    <property type="project" value="TreeGrafter"/>
</dbReference>
<dbReference type="GO" id="GO:0004721">
    <property type="term" value="F:phosphoprotein phosphatase activity"/>
    <property type="evidence" value="ECO:0007669"/>
    <property type="project" value="TreeGrafter"/>
</dbReference>
<organism evidence="13 14">
    <name type="scientific">Clostridium intestinale DSM 6191</name>
    <dbReference type="NCBI Taxonomy" id="1121320"/>
    <lineage>
        <taxon>Bacteria</taxon>
        <taxon>Bacillati</taxon>
        <taxon>Bacillota</taxon>
        <taxon>Clostridia</taxon>
        <taxon>Eubacteriales</taxon>
        <taxon>Clostridiaceae</taxon>
        <taxon>Clostridium</taxon>
    </lineage>
</organism>
<dbReference type="Proteomes" id="UP000184241">
    <property type="component" value="Unassembled WGS sequence"/>
</dbReference>
<dbReference type="Gene3D" id="3.30.565.10">
    <property type="entry name" value="Histidine kinase-like ATPase, C-terminal domain"/>
    <property type="match status" value="1"/>
</dbReference>
<dbReference type="AlphaFoldDB" id="A0A1M5UJK7"/>
<dbReference type="GO" id="GO:0000155">
    <property type="term" value="F:phosphorelay sensor kinase activity"/>
    <property type="evidence" value="ECO:0007669"/>
    <property type="project" value="InterPro"/>
</dbReference>
<evidence type="ECO:0000256" key="5">
    <source>
        <dbReference type="ARBA" id="ARBA00022679"/>
    </source>
</evidence>
<dbReference type="PROSITE" id="PS50109">
    <property type="entry name" value="HIS_KIN"/>
    <property type="match status" value="1"/>
</dbReference>
<reference evidence="13 14" key="1">
    <citation type="submission" date="2016-11" db="EMBL/GenBank/DDBJ databases">
        <authorList>
            <person name="Jaros S."/>
            <person name="Januszkiewicz K."/>
            <person name="Wedrychowicz H."/>
        </authorList>
    </citation>
    <scope>NUCLEOTIDE SEQUENCE [LARGE SCALE GENOMIC DNA]</scope>
    <source>
        <strain evidence="13 14">DSM 6191</strain>
    </source>
</reference>
<keyword evidence="7 13" id="KW-0418">Kinase</keyword>
<evidence type="ECO:0000256" key="9">
    <source>
        <dbReference type="ARBA" id="ARBA00023012"/>
    </source>
</evidence>
<keyword evidence="6 11" id="KW-0812">Transmembrane</keyword>
<evidence type="ECO:0000256" key="4">
    <source>
        <dbReference type="ARBA" id="ARBA00022475"/>
    </source>
</evidence>
<keyword evidence="9" id="KW-0902">Two-component regulatory system</keyword>
<evidence type="ECO:0000313" key="13">
    <source>
        <dbReference type="EMBL" id="SHH63195.1"/>
    </source>
</evidence>
<gene>
    <name evidence="13" type="ORF">SAMN02745941_00549</name>
</gene>
<dbReference type="InterPro" id="IPR005467">
    <property type="entry name" value="His_kinase_dom"/>
</dbReference>
<dbReference type="EC" id="2.7.13.3" evidence="3"/>
<protein>
    <recommendedName>
        <fullName evidence="3">histidine kinase</fullName>
        <ecNumber evidence="3">2.7.13.3</ecNumber>
    </recommendedName>
</protein>
<keyword evidence="10 11" id="KW-0472">Membrane</keyword>
<comment type="catalytic activity">
    <reaction evidence="1">
        <text>ATP + protein L-histidine = ADP + protein N-phospho-L-histidine.</text>
        <dbReference type="EC" id="2.7.13.3"/>
    </reaction>
</comment>
<name>A0A1M5UJK7_9CLOT</name>
<keyword evidence="8 11" id="KW-1133">Transmembrane helix</keyword>
<dbReference type="InterPro" id="IPR050351">
    <property type="entry name" value="BphY/WalK/GraS-like"/>
</dbReference>
<dbReference type="EMBL" id="FQXU01000003">
    <property type="protein sequence ID" value="SHH63195.1"/>
    <property type="molecule type" value="Genomic_DNA"/>
</dbReference>
<evidence type="ECO:0000313" key="14">
    <source>
        <dbReference type="Proteomes" id="UP000184241"/>
    </source>
</evidence>
<keyword evidence="4" id="KW-1003">Cell membrane</keyword>
<accession>A0A1M5UJK7</accession>
<evidence type="ECO:0000259" key="12">
    <source>
        <dbReference type="PROSITE" id="PS50109"/>
    </source>
</evidence>
<evidence type="ECO:0000256" key="8">
    <source>
        <dbReference type="ARBA" id="ARBA00022989"/>
    </source>
</evidence>
<dbReference type="Pfam" id="PF02518">
    <property type="entry name" value="HATPase_c"/>
    <property type="match status" value="1"/>
</dbReference>
<evidence type="ECO:0000256" key="6">
    <source>
        <dbReference type="ARBA" id="ARBA00022692"/>
    </source>
</evidence>
<dbReference type="InterPro" id="IPR003661">
    <property type="entry name" value="HisK_dim/P_dom"/>
</dbReference>
<dbReference type="CDD" id="cd00082">
    <property type="entry name" value="HisKA"/>
    <property type="match status" value="1"/>
</dbReference>
<comment type="subcellular location">
    <subcellularLocation>
        <location evidence="2">Cell membrane</location>
        <topology evidence="2">Multi-pass membrane protein</topology>
    </subcellularLocation>
</comment>
<sequence>MNLGDYLRKKIKVVLLNFIALITLSTFLFSVGNTLDTIITIAVAWILVYTAFFIYEYRKRKVYYHDLLKTAEKLDKKYLMGEIIDKPPFIDAAPYYDLIKKAGKSMLEEVNKINTQRKEYKEYIEQWIHEVKTPIAAIKLIEENNRTCTSRAILEELENIDRYVEQALFYARSEEAHKDYLIKEISLEQCVSKVLIRNKQMFILNNIDVELTDLNKSVYCDSKWLEFIINQIVVNAVKYRSSNFPVVKIYTKKIKSGVQLIIEDNGIGIPDNEINRIFHKGFTGTKGRQNHKSTGIGLYLCKKLCDKLGLLITADSKENLYTKVIISFPKGNFCKDGAI</sequence>
<evidence type="ECO:0000256" key="7">
    <source>
        <dbReference type="ARBA" id="ARBA00022777"/>
    </source>
</evidence>
<proteinExistence type="predicted"/>
<dbReference type="PANTHER" id="PTHR45453:SF2">
    <property type="entry name" value="HISTIDINE KINASE"/>
    <property type="match status" value="1"/>
</dbReference>
<dbReference type="GO" id="GO:0005886">
    <property type="term" value="C:plasma membrane"/>
    <property type="evidence" value="ECO:0007669"/>
    <property type="project" value="UniProtKB-SubCell"/>
</dbReference>
<feature type="domain" description="Histidine kinase" evidence="12">
    <location>
        <begin position="126"/>
        <end position="332"/>
    </location>
</feature>
<evidence type="ECO:0000256" key="3">
    <source>
        <dbReference type="ARBA" id="ARBA00012438"/>
    </source>
</evidence>
<dbReference type="SUPFAM" id="SSF55874">
    <property type="entry name" value="ATPase domain of HSP90 chaperone/DNA topoisomerase II/histidine kinase"/>
    <property type="match status" value="1"/>
</dbReference>
<evidence type="ECO:0000256" key="1">
    <source>
        <dbReference type="ARBA" id="ARBA00000085"/>
    </source>
</evidence>
<keyword evidence="5" id="KW-0808">Transferase</keyword>